<evidence type="ECO:0000259" key="7">
    <source>
        <dbReference type="PROSITE" id="PS51733"/>
    </source>
</evidence>
<dbReference type="InterPro" id="IPR004408">
    <property type="entry name" value="Biotin_CoA_COase_ligase"/>
</dbReference>
<dbReference type="Gene3D" id="3.30.930.10">
    <property type="entry name" value="Bira Bifunctional Protein, Domain 2"/>
    <property type="match status" value="1"/>
</dbReference>
<dbReference type="NCBIfam" id="TIGR00121">
    <property type="entry name" value="birA_ligase"/>
    <property type="match status" value="1"/>
</dbReference>
<evidence type="ECO:0000256" key="1">
    <source>
        <dbReference type="ARBA" id="ARBA00022598"/>
    </source>
</evidence>
<accession>A0A7W6G6I6</accession>
<dbReference type="PANTHER" id="PTHR12835">
    <property type="entry name" value="BIOTIN PROTEIN LIGASE"/>
    <property type="match status" value="1"/>
</dbReference>
<dbReference type="InterPro" id="IPR003142">
    <property type="entry name" value="BPL_C"/>
</dbReference>
<comment type="catalytic activity">
    <reaction evidence="6">
        <text>biotin + L-lysyl-[protein] + ATP = N(6)-biotinyl-L-lysyl-[protein] + AMP + diphosphate + H(+)</text>
        <dbReference type="Rhea" id="RHEA:11756"/>
        <dbReference type="Rhea" id="RHEA-COMP:9752"/>
        <dbReference type="Rhea" id="RHEA-COMP:10505"/>
        <dbReference type="ChEBI" id="CHEBI:15378"/>
        <dbReference type="ChEBI" id="CHEBI:29969"/>
        <dbReference type="ChEBI" id="CHEBI:30616"/>
        <dbReference type="ChEBI" id="CHEBI:33019"/>
        <dbReference type="ChEBI" id="CHEBI:57586"/>
        <dbReference type="ChEBI" id="CHEBI:83144"/>
        <dbReference type="ChEBI" id="CHEBI:456215"/>
        <dbReference type="EC" id="6.3.4.15"/>
    </reaction>
</comment>
<reference evidence="8 9" key="1">
    <citation type="submission" date="2020-08" db="EMBL/GenBank/DDBJ databases">
        <title>Genomic Encyclopedia of Type Strains, Phase IV (KMG-IV): sequencing the most valuable type-strain genomes for metagenomic binning, comparative biology and taxonomic classification.</title>
        <authorList>
            <person name="Goeker M."/>
        </authorList>
    </citation>
    <scope>NUCLEOTIDE SEQUENCE [LARGE SCALE GENOMIC DNA]</scope>
    <source>
        <strain evidence="8 9">DSM 27057</strain>
    </source>
</reference>
<dbReference type="CDD" id="cd16442">
    <property type="entry name" value="BPL"/>
    <property type="match status" value="1"/>
</dbReference>
<dbReference type="AlphaFoldDB" id="A0A7W6G6I6"/>
<dbReference type="Pfam" id="PF03099">
    <property type="entry name" value="BPL_LplA_LipB"/>
    <property type="match status" value="1"/>
</dbReference>
<proteinExistence type="predicted"/>
<gene>
    <name evidence="8" type="ORF">GGR38_002132</name>
</gene>
<evidence type="ECO:0000256" key="6">
    <source>
        <dbReference type="ARBA" id="ARBA00047846"/>
    </source>
</evidence>
<comment type="caution">
    <text evidence="8">The sequence shown here is derived from an EMBL/GenBank/DDBJ whole genome shotgun (WGS) entry which is preliminary data.</text>
</comment>
<dbReference type="Pfam" id="PF02237">
    <property type="entry name" value="BPL_C"/>
    <property type="match status" value="1"/>
</dbReference>
<dbReference type="GO" id="GO:0004077">
    <property type="term" value="F:biotin--[biotin carboxyl-carrier protein] ligase activity"/>
    <property type="evidence" value="ECO:0007669"/>
    <property type="project" value="UniProtKB-EC"/>
</dbReference>
<keyword evidence="9" id="KW-1185">Reference proteome</keyword>
<sequence length="235" mass="24602">MEIIGLTGSTNADLAQRLTSGEPVAEGHWLIADRQNAGRGRLGRVWNDGLGNFMGSTVVRIDTHQPPAPSLALVAGVAVQASVADLVPPPRCALLKWPNDVLVGQAKVAGILLEAVAGFVIVGIGVNLASAPRLPDRETAALSHYGPAPDRDAFAMKLSARFAQELAHWRQFGLSALVHRWQAAAHPIGTPLLVREASGQVISGNFCGLSEDGALRLQLSGGTVQTIHAGDVELA</sequence>
<keyword evidence="3" id="KW-0067">ATP-binding</keyword>
<evidence type="ECO:0000256" key="3">
    <source>
        <dbReference type="ARBA" id="ARBA00022840"/>
    </source>
</evidence>
<dbReference type="EMBL" id="JACIDX010000007">
    <property type="protein sequence ID" value="MBB3955180.1"/>
    <property type="molecule type" value="Genomic_DNA"/>
</dbReference>
<dbReference type="SUPFAM" id="SSF55681">
    <property type="entry name" value="Class II aaRS and biotin synthetases"/>
    <property type="match status" value="1"/>
</dbReference>
<dbReference type="RefSeq" id="WP_183625480.1">
    <property type="nucleotide sequence ID" value="NZ_JACIDX010000007.1"/>
</dbReference>
<dbReference type="InterPro" id="IPR045864">
    <property type="entry name" value="aa-tRNA-synth_II/BPL/LPL"/>
</dbReference>
<keyword evidence="2" id="KW-0547">Nucleotide-binding</keyword>
<dbReference type="PROSITE" id="PS51733">
    <property type="entry name" value="BPL_LPL_CATALYTIC"/>
    <property type="match status" value="1"/>
</dbReference>
<evidence type="ECO:0000256" key="5">
    <source>
        <dbReference type="ARBA" id="ARBA00024227"/>
    </source>
</evidence>
<dbReference type="Gene3D" id="2.30.30.100">
    <property type="match status" value="1"/>
</dbReference>
<protein>
    <recommendedName>
        <fullName evidence="5">biotin--[biotin carboxyl-carrier protein] ligase</fullName>
        <ecNumber evidence="5">6.3.4.15</ecNumber>
    </recommendedName>
</protein>
<dbReference type="InterPro" id="IPR004143">
    <property type="entry name" value="BPL_LPL_catalytic"/>
</dbReference>
<evidence type="ECO:0000256" key="2">
    <source>
        <dbReference type="ARBA" id="ARBA00022741"/>
    </source>
</evidence>
<dbReference type="EC" id="6.3.4.15" evidence="5"/>
<evidence type="ECO:0000256" key="4">
    <source>
        <dbReference type="ARBA" id="ARBA00023267"/>
    </source>
</evidence>
<feature type="domain" description="BPL/LPL catalytic" evidence="7">
    <location>
        <begin position="1"/>
        <end position="170"/>
    </location>
</feature>
<dbReference type="PANTHER" id="PTHR12835:SF5">
    <property type="entry name" value="BIOTIN--PROTEIN LIGASE"/>
    <property type="match status" value="1"/>
</dbReference>
<dbReference type="SUPFAM" id="SSF50037">
    <property type="entry name" value="C-terminal domain of transcriptional repressors"/>
    <property type="match status" value="1"/>
</dbReference>
<keyword evidence="4" id="KW-0092">Biotin</keyword>
<evidence type="ECO:0000313" key="9">
    <source>
        <dbReference type="Proteomes" id="UP000548867"/>
    </source>
</evidence>
<dbReference type="Proteomes" id="UP000548867">
    <property type="component" value="Unassembled WGS sequence"/>
</dbReference>
<dbReference type="GO" id="GO:0005524">
    <property type="term" value="F:ATP binding"/>
    <property type="evidence" value="ECO:0007669"/>
    <property type="project" value="UniProtKB-KW"/>
</dbReference>
<dbReference type="GO" id="GO:0005737">
    <property type="term" value="C:cytoplasm"/>
    <property type="evidence" value="ECO:0007669"/>
    <property type="project" value="TreeGrafter"/>
</dbReference>
<name>A0A7W6G6I6_9SPHN</name>
<dbReference type="InterPro" id="IPR008988">
    <property type="entry name" value="Transcriptional_repressor_C"/>
</dbReference>
<organism evidence="8 9">
    <name type="scientific">Novosphingobium sediminicola</name>
    <dbReference type="NCBI Taxonomy" id="563162"/>
    <lineage>
        <taxon>Bacteria</taxon>
        <taxon>Pseudomonadati</taxon>
        <taxon>Pseudomonadota</taxon>
        <taxon>Alphaproteobacteria</taxon>
        <taxon>Sphingomonadales</taxon>
        <taxon>Sphingomonadaceae</taxon>
        <taxon>Novosphingobium</taxon>
    </lineage>
</organism>
<keyword evidence="1 8" id="KW-0436">Ligase</keyword>
<evidence type="ECO:0000313" key="8">
    <source>
        <dbReference type="EMBL" id="MBB3955180.1"/>
    </source>
</evidence>